<dbReference type="Proteomes" id="UP001259832">
    <property type="component" value="Unassembled WGS sequence"/>
</dbReference>
<keyword evidence="2" id="KW-1185">Reference proteome</keyword>
<sequence length="105" mass="11616">MRVEAKLVELKESQELWRRDLNAGIETKRQAVKLKVSVAPQPITASILETVETIINARIKAEVETLRAATFVTKPTTGCGCVCNEKAGSNNNVLPREAATRWQIL</sequence>
<accession>A0AAD9G423</accession>
<comment type="caution">
    <text evidence="1">The sequence shown here is derived from an EMBL/GenBank/DDBJ whole genome shotgun (WGS) entry which is preliminary data.</text>
</comment>
<evidence type="ECO:0000313" key="1">
    <source>
        <dbReference type="EMBL" id="KAK1931699.1"/>
    </source>
</evidence>
<reference evidence="1" key="1">
    <citation type="submission" date="2023-08" db="EMBL/GenBank/DDBJ databases">
        <title>Reference Genome Resource for the Citrus Pathogen Phytophthora citrophthora.</title>
        <authorList>
            <person name="Moller H."/>
            <person name="Coetzee B."/>
            <person name="Rose L.J."/>
            <person name="Van Niekerk J.M."/>
        </authorList>
    </citation>
    <scope>NUCLEOTIDE SEQUENCE</scope>
    <source>
        <strain evidence="1">STE-U-9442</strain>
    </source>
</reference>
<dbReference type="EMBL" id="JASMQC010000033">
    <property type="protein sequence ID" value="KAK1931699.1"/>
    <property type="molecule type" value="Genomic_DNA"/>
</dbReference>
<protein>
    <submittedName>
        <fullName evidence="1">Uncharacterized protein</fullName>
    </submittedName>
</protein>
<dbReference type="AlphaFoldDB" id="A0AAD9G423"/>
<evidence type="ECO:0000313" key="2">
    <source>
        <dbReference type="Proteomes" id="UP001259832"/>
    </source>
</evidence>
<proteinExistence type="predicted"/>
<gene>
    <name evidence="1" type="ORF">P3T76_013028</name>
</gene>
<name>A0AAD9G423_9STRA</name>
<organism evidence="1 2">
    <name type="scientific">Phytophthora citrophthora</name>
    <dbReference type="NCBI Taxonomy" id="4793"/>
    <lineage>
        <taxon>Eukaryota</taxon>
        <taxon>Sar</taxon>
        <taxon>Stramenopiles</taxon>
        <taxon>Oomycota</taxon>
        <taxon>Peronosporomycetes</taxon>
        <taxon>Peronosporales</taxon>
        <taxon>Peronosporaceae</taxon>
        <taxon>Phytophthora</taxon>
    </lineage>
</organism>